<evidence type="ECO:0000313" key="1">
    <source>
        <dbReference type="Proteomes" id="UP000095286"/>
    </source>
</evidence>
<evidence type="ECO:0000313" key="2">
    <source>
        <dbReference type="WBParaSite" id="RSKR_0000346200.1"/>
    </source>
</evidence>
<dbReference type="WBParaSite" id="RSKR_0000346200.1">
    <property type="protein sequence ID" value="RSKR_0000346200.1"/>
    <property type="gene ID" value="RSKR_0000346200"/>
</dbReference>
<protein>
    <submittedName>
        <fullName evidence="2">PSP domain-containing protein</fullName>
    </submittedName>
</protein>
<accession>A0AC35TS91</accession>
<name>A0AC35TS91_9BILA</name>
<dbReference type="Proteomes" id="UP000095286">
    <property type="component" value="Unplaced"/>
</dbReference>
<organism evidence="1 2">
    <name type="scientific">Rhabditophanes sp. KR3021</name>
    <dbReference type="NCBI Taxonomy" id="114890"/>
    <lineage>
        <taxon>Eukaryota</taxon>
        <taxon>Metazoa</taxon>
        <taxon>Ecdysozoa</taxon>
        <taxon>Nematoda</taxon>
        <taxon>Chromadorea</taxon>
        <taxon>Rhabditida</taxon>
        <taxon>Tylenchina</taxon>
        <taxon>Panagrolaimomorpha</taxon>
        <taxon>Strongyloidoidea</taxon>
        <taxon>Alloionematidae</taxon>
        <taxon>Rhabditophanes</taxon>
    </lineage>
</organism>
<reference evidence="2" key="1">
    <citation type="submission" date="2016-11" db="UniProtKB">
        <authorList>
            <consortium name="WormBaseParasite"/>
        </authorList>
    </citation>
    <scope>IDENTIFICATION</scope>
    <source>
        <strain evidence="2">KR3021</strain>
    </source>
</reference>
<proteinExistence type="predicted"/>
<sequence length="371" mass="42632">MARKIESSKEKPILIDSEEEDGEVSDNEYFVNDTSAVEHDIDNLECHKNKLNFRNVMTPSGTVVKREKVNGPTCFNCEGSHRIVECPFPKDEAKVRKNAQENRKNRGPGNGARYHADELVKNNYKPGVLSDELRTALGLGERELPVWIYRMRTKGVVKGYPPELLIESFSNTDQLLDFHATDDINNVEVTSPSKNQIRRDENEIPPTIEGEKIHSYLGYNKYSIKMIDNSLEKYEVPALDEFVDKLETFVEKQFCEHHNVKDYVVKKRKANMADKAVKKSQDREAMLLDKSNDEGPADFDNSFKDDNVSRVTIDSSISTFIIDEEEHFKNAEDNKPALNKFQEGIQPFEAREESVQQGFFSRIMKSIRKKK</sequence>